<reference evidence="2 3" key="1">
    <citation type="submission" date="2020-02" db="EMBL/GenBank/DDBJ databases">
        <authorList>
            <person name="Ferguson B K."/>
        </authorList>
    </citation>
    <scope>NUCLEOTIDE SEQUENCE [LARGE SCALE GENOMIC DNA]</scope>
</reference>
<evidence type="ECO:0000313" key="3">
    <source>
        <dbReference type="Proteomes" id="UP000479190"/>
    </source>
</evidence>
<feature type="region of interest" description="Disordered" evidence="1">
    <location>
        <begin position="142"/>
        <end position="161"/>
    </location>
</feature>
<protein>
    <recommendedName>
        <fullName evidence="4">Reverse transcriptase domain-containing protein</fullName>
    </recommendedName>
</protein>
<feature type="compositionally biased region" description="Basic and acidic residues" evidence="1">
    <location>
        <begin position="142"/>
        <end position="153"/>
    </location>
</feature>
<dbReference type="Proteomes" id="UP000479190">
    <property type="component" value="Unassembled WGS sequence"/>
</dbReference>
<dbReference type="EMBL" id="CADCXV010000181">
    <property type="protein sequence ID" value="CAB0028726.1"/>
    <property type="molecule type" value="Genomic_DNA"/>
</dbReference>
<proteinExistence type="predicted"/>
<feature type="region of interest" description="Disordered" evidence="1">
    <location>
        <begin position="61"/>
        <end position="90"/>
    </location>
</feature>
<sequence length="161" mass="17635">MSCMTPSCVSTSMAMFRIVGFVDDIAVVAVAKHLWQIKQDLNAAILQVRGALQALSLQTADHKTEGTAHHQQEGSGNHHHPRGVMSSSKHVTRSKCTVSPMCNCPLHDIRARTDGSTSLFAHERCIYGLAHAVQWRDSDTNKRGATHVADRNRNLAATPRT</sequence>
<accession>A0A6H5HY83</accession>
<gene>
    <name evidence="2" type="ORF">TBRA_LOCUS864</name>
</gene>
<dbReference type="OrthoDB" id="7700848at2759"/>
<evidence type="ECO:0000313" key="2">
    <source>
        <dbReference type="EMBL" id="CAB0028726.1"/>
    </source>
</evidence>
<feature type="compositionally biased region" description="Basic and acidic residues" evidence="1">
    <location>
        <begin position="61"/>
        <end position="72"/>
    </location>
</feature>
<keyword evidence="3" id="KW-1185">Reference proteome</keyword>
<evidence type="ECO:0000256" key="1">
    <source>
        <dbReference type="SAM" id="MobiDB-lite"/>
    </source>
</evidence>
<evidence type="ECO:0008006" key="4">
    <source>
        <dbReference type="Google" id="ProtNLM"/>
    </source>
</evidence>
<name>A0A6H5HY83_9HYME</name>
<organism evidence="2 3">
    <name type="scientific">Trichogramma brassicae</name>
    <dbReference type="NCBI Taxonomy" id="86971"/>
    <lineage>
        <taxon>Eukaryota</taxon>
        <taxon>Metazoa</taxon>
        <taxon>Ecdysozoa</taxon>
        <taxon>Arthropoda</taxon>
        <taxon>Hexapoda</taxon>
        <taxon>Insecta</taxon>
        <taxon>Pterygota</taxon>
        <taxon>Neoptera</taxon>
        <taxon>Endopterygota</taxon>
        <taxon>Hymenoptera</taxon>
        <taxon>Apocrita</taxon>
        <taxon>Proctotrupomorpha</taxon>
        <taxon>Chalcidoidea</taxon>
        <taxon>Trichogrammatidae</taxon>
        <taxon>Trichogramma</taxon>
    </lineage>
</organism>
<dbReference type="AlphaFoldDB" id="A0A6H5HY83"/>